<dbReference type="HOGENOM" id="CLU_137479_2_0_9"/>
<comment type="similarity">
    <text evidence="1">Belongs to the UPF0045 family.</text>
</comment>
<dbReference type="KEGG" id="bpf:BpOF4_04155"/>
<dbReference type="InterPro" id="IPR002767">
    <property type="entry name" value="Thiamine_BP"/>
</dbReference>
<name>D3FXR0_ALKPO</name>
<keyword evidence="4" id="KW-1185">Reference proteome</keyword>
<proteinExistence type="inferred from homology"/>
<evidence type="ECO:0000256" key="1">
    <source>
        <dbReference type="ARBA" id="ARBA00010272"/>
    </source>
</evidence>
<protein>
    <recommendedName>
        <fullName evidence="2">Thiamine-binding protein domain-containing protein</fullName>
    </recommendedName>
</protein>
<organism evidence="3 4">
    <name type="scientific">Alkalihalophilus pseudofirmus (strain ATCC BAA-2126 / JCM 17055 / OF4)</name>
    <name type="common">Bacillus pseudofirmus</name>
    <dbReference type="NCBI Taxonomy" id="398511"/>
    <lineage>
        <taxon>Bacteria</taxon>
        <taxon>Bacillati</taxon>
        <taxon>Bacillota</taxon>
        <taxon>Bacilli</taxon>
        <taxon>Bacillales</taxon>
        <taxon>Bacillaceae</taxon>
        <taxon>Alkalihalophilus</taxon>
    </lineage>
</organism>
<feature type="domain" description="Thiamine-binding protein" evidence="2">
    <location>
        <begin position="7"/>
        <end position="94"/>
    </location>
</feature>
<dbReference type="InterPro" id="IPR051614">
    <property type="entry name" value="UPF0045_domain"/>
</dbReference>
<evidence type="ECO:0000259" key="2">
    <source>
        <dbReference type="Pfam" id="PF01910"/>
    </source>
</evidence>
<dbReference type="GO" id="GO:0005829">
    <property type="term" value="C:cytosol"/>
    <property type="evidence" value="ECO:0007669"/>
    <property type="project" value="TreeGrafter"/>
</dbReference>
<sequence>MATVTAGFQVLPNGKDVDTDGVIPKIVEVVQNSGLTYHVGPMETVIEGSIDDVFNVIKSAQQVGIDEGASDVLTNIKLHYHKDGVSIKDKLTHVNEGMQGK</sequence>
<accession>D3FXR0</accession>
<evidence type="ECO:0000313" key="3">
    <source>
        <dbReference type="EMBL" id="ADC48897.1"/>
    </source>
</evidence>
<reference evidence="3 4" key="1">
    <citation type="journal article" date="2011" name="Environ. Microbiol.">
        <title>Genome of alkaliphilic Bacillus pseudofirmus OF4 reveals adaptations that support the ability to grow in an external pH range from 7.5 to 11.4.</title>
        <authorList>
            <person name="Janto B."/>
            <person name="Ahmed A."/>
            <person name="Ito M."/>
            <person name="Liu J."/>
            <person name="Hicks D.B."/>
            <person name="Pagni S."/>
            <person name="Fackelmayer O.J."/>
            <person name="Smith T.A."/>
            <person name="Earl J."/>
            <person name="Elbourne L.D."/>
            <person name="Hassan K."/>
            <person name="Paulsen I.T."/>
            <person name="Kolsto A.B."/>
            <person name="Tourasse N.J."/>
            <person name="Ehrlich G.D."/>
            <person name="Boissy R."/>
            <person name="Ivey D.M."/>
            <person name="Li G."/>
            <person name="Xue Y."/>
            <person name="Ma Y."/>
            <person name="Hu F.Z."/>
            <person name="Krulwich T.A."/>
        </authorList>
    </citation>
    <scope>NUCLEOTIDE SEQUENCE [LARGE SCALE GENOMIC DNA]</scope>
    <source>
        <strain evidence="4">ATCC BAA-2126 / JCM 17055 / OF4</strain>
    </source>
</reference>
<dbReference type="SUPFAM" id="SSF89957">
    <property type="entry name" value="MTH1187/YkoF-like"/>
    <property type="match status" value="1"/>
</dbReference>
<dbReference type="Pfam" id="PF01910">
    <property type="entry name" value="Thiamine_BP"/>
    <property type="match status" value="1"/>
</dbReference>
<dbReference type="AlphaFoldDB" id="D3FXR0"/>
<dbReference type="Gene3D" id="3.30.70.930">
    <property type="match status" value="1"/>
</dbReference>
<dbReference type="PANTHER" id="PTHR33777">
    <property type="entry name" value="UPF0045 PROTEIN ECM15"/>
    <property type="match status" value="1"/>
</dbReference>
<evidence type="ECO:0000313" key="4">
    <source>
        <dbReference type="Proteomes" id="UP000001544"/>
    </source>
</evidence>
<dbReference type="Proteomes" id="UP000001544">
    <property type="component" value="Chromosome"/>
</dbReference>
<dbReference type="InterPro" id="IPR029756">
    <property type="entry name" value="MTH1187/YkoF-like"/>
</dbReference>
<dbReference type="STRING" id="398511.BpOF4_04155"/>
<dbReference type="PANTHER" id="PTHR33777:SF1">
    <property type="entry name" value="UPF0045 PROTEIN ECM15"/>
    <property type="match status" value="1"/>
</dbReference>
<dbReference type="RefSeq" id="WP_012960171.1">
    <property type="nucleotide sequence ID" value="NC_013791.2"/>
</dbReference>
<dbReference type="EMBL" id="CP001878">
    <property type="protein sequence ID" value="ADC48897.1"/>
    <property type="molecule type" value="Genomic_DNA"/>
</dbReference>
<dbReference type="eggNOG" id="COG0011">
    <property type="taxonomic scope" value="Bacteria"/>
</dbReference>
<gene>
    <name evidence="3" type="ordered locus">BpOF4_04155</name>
</gene>